<evidence type="ECO:0000313" key="4">
    <source>
        <dbReference type="Proteomes" id="UP000189580"/>
    </source>
</evidence>
<dbReference type="Pfam" id="PF14616">
    <property type="entry name" value="Rua1_C"/>
    <property type="match status" value="1"/>
</dbReference>
<dbReference type="RefSeq" id="XP_018737475.1">
    <property type="nucleotide sequence ID" value="XM_018879571.1"/>
</dbReference>
<feature type="compositionally biased region" description="Low complexity" evidence="1">
    <location>
        <begin position="176"/>
        <end position="199"/>
    </location>
</feature>
<name>A0A167F9M2_9ASCO</name>
<dbReference type="AlphaFoldDB" id="A0A167F9M2"/>
<feature type="compositionally biased region" description="Basic residues" evidence="1">
    <location>
        <begin position="210"/>
        <end position="219"/>
    </location>
</feature>
<dbReference type="KEGG" id="slb:AWJ20_2617"/>
<dbReference type="OrthoDB" id="4093102at2759"/>
<protein>
    <recommendedName>
        <fullName evidence="2">Transcription regulator Rua1 C-terminal domain-containing protein</fullName>
    </recommendedName>
</protein>
<dbReference type="Proteomes" id="UP000189580">
    <property type="component" value="Chromosome b"/>
</dbReference>
<feature type="compositionally biased region" description="Acidic residues" evidence="1">
    <location>
        <begin position="225"/>
        <end position="256"/>
    </location>
</feature>
<accession>A0A167F9M2</accession>
<dbReference type="GeneID" id="30034548"/>
<evidence type="ECO:0000256" key="1">
    <source>
        <dbReference type="SAM" id="MobiDB-lite"/>
    </source>
</evidence>
<feature type="domain" description="Transcription regulator Rua1 C-terminal" evidence="2">
    <location>
        <begin position="462"/>
        <end position="560"/>
    </location>
</feature>
<sequence length="593" mass="67641">MLQTSSYQAGESSSFDAVKENDFKGYGYDYQGITKSHPEEQYGCGQLLDQSKEGSIFACSESIGKIDEPIVKIEEDENAFTLLDFCNDEGEANITPSVHPFNEIFKFLDNGSKPADDWTCENNENFSGSCHSPVFLKKEHDINEDYEPKRSALEEIVGSGGSSSLQNRRTLSQALTDSTTHGTASSSTLHHTSNLTATTRYKQEIGGRSKNQRKNNGRNKRQDYEVDDDDADYEEEDDADEYGEEEDDDDDEYNEEEEHRQSSRRSYSNSKMKNKQISTFSYARPSRLGYTKPSPALKAQVGYIKPCRVEKPSLLSDVSTKAPKPYLEQTMVENCPSPTSPLEFVPLDIKQKGKSRKDGKIGIVVGKRTYRLSGDQLLLLTKLMQIDFEPVNVMLPKSKRFIKEPLNVAPEYLVRTRQSDMMVEQYGIPFESIKSRELFFCLPPKETYTINGESYLGAEPTETLYDPVFIRRLPSDEDNHGWCEVCGKWLQLRNHTYAHHFKSVHGISQRTKSTVTLPKVIRGQAGNDKKMQGYCEPCQCWIDLHHRRNGQRWQTWYIHQFQVHHKDQKPNETQRPIPGVNSPVSRLFSGYLG</sequence>
<organism evidence="3 4">
    <name type="scientific">Sugiyamaella lignohabitans</name>
    <dbReference type="NCBI Taxonomy" id="796027"/>
    <lineage>
        <taxon>Eukaryota</taxon>
        <taxon>Fungi</taxon>
        <taxon>Dikarya</taxon>
        <taxon>Ascomycota</taxon>
        <taxon>Saccharomycotina</taxon>
        <taxon>Dipodascomycetes</taxon>
        <taxon>Dipodascales</taxon>
        <taxon>Trichomonascaceae</taxon>
        <taxon>Sugiyamaella</taxon>
    </lineage>
</organism>
<feature type="region of interest" description="Disordered" evidence="1">
    <location>
        <begin position="173"/>
        <end position="275"/>
    </location>
</feature>
<proteinExistence type="predicted"/>
<gene>
    <name evidence="3" type="ORF">AWJ20_2617</name>
</gene>
<keyword evidence="4" id="KW-1185">Reference proteome</keyword>
<reference evidence="3 4" key="1">
    <citation type="submission" date="2016-02" db="EMBL/GenBank/DDBJ databases">
        <title>Complete genome sequence and transcriptome regulation of the pentose utilising yeast Sugiyamaella lignohabitans.</title>
        <authorList>
            <person name="Bellasio M."/>
            <person name="Peymann A."/>
            <person name="Valli M."/>
            <person name="Sipitzky M."/>
            <person name="Graf A."/>
            <person name="Sauer M."/>
            <person name="Marx H."/>
            <person name="Mattanovich D."/>
        </authorList>
    </citation>
    <scope>NUCLEOTIDE SEQUENCE [LARGE SCALE GENOMIC DNA]</scope>
    <source>
        <strain evidence="3 4">CBS 10342</strain>
    </source>
</reference>
<evidence type="ECO:0000259" key="2">
    <source>
        <dbReference type="Pfam" id="PF14616"/>
    </source>
</evidence>
<dbReference type="EMBL" id="CP014503">
    <property type="protein sequence ID" value="ANB14998.1"/>
    <property type="molecule type" value="Genomic_DNA"/>
</dbReference>
<dbReference type="InterPro" id="IPR028012">
    <property type="entry name" value="Rua1_C"/>
</dbReference>
<evidence type="ECO:0000313" key="3">
    <source>
        <dbReference type="EMBL" id="ANB14998.1"/>
    </source>
</evidence>